<evidence type="ECO:0000256" key="1">
    <source>
        <dbReference type="ARBA" id="ARBA00009861"/>
    </source>
</evidence>
<proteinExistence type="inferred from homology"/>
<sequence length="454" mass="49307">MKIKRGEACVVRPSTTKTRPPPSSPSSGGTNNGCATTSVVAECSPSTAAPCACVPLSSSDLVVPNVHVEVVYAFAAPSAPAHLLRDSLATVLDEYREWAGRLGHDETGRPAIVLNDAGASFVEAEADGPMQDVYPFNPSPLLLDMLPPNRGVEELLLIQVTYYTCGGTTLGVARHHQVADGEAASNFMDAWAAVCKGVPLAPVLHDRSVLMPREPPNPTFDHIEYRKPTPKPESGEAPVHPPLVRKKLHFDVEMLKRIKSHAVKADDGHGFYTTFESLTGHLWKCVTQARGLTGEMETRIMVAANARRRLSRPVGENYLGNVIFHACARTMIQQLIEEPLSSAAGLIHTAIRGLDNEYLRSAIDFVEVQRKTPVARSRSTVMSPNLSITSWVQLPLYKLDFGWGTPVYAGPPWVPFEGLVILIPSSTQDGSIDAIIGLFEPDMAKLEEICYEAS</sequence>
<accession>A0ABP0UBM7</accession>
<dbReference type="PANTHER" id="PTHR31642:SF13">
    <property type="entry name" value="AGMATINE HYDROXYCINNAMOYLTRANSFERASE 1"/>
    <property type="match status" value="1"/>
</dbReference>
<keyword evidence="4" id="KW-1185">Reference proteome</keyword>
<dbReference type="InterPro" id="IPR050317">
    <property type="entry name" value="Plant_Fungal_Acyltransferase"/>
</dbReference>
<organism evidence="3 4">
    <name type="scientific">Sphagnum troendelagicum</name>
    <dbReference type="NCBI Taxonomy" id="128251"/>
    <lineage>
        <taxon>Eukaryota</taxon>
        <taxon>Viridiplantae</taxon>
        <taxon>Streptophyta</taxon>
        <taxon>Embryophyta</taxon>
        <taxon>Bryophyta</taxon>
        <taxon>Sphagnophytina</taxon>
        <taxon>Sphagnopsida</taxon>
        <taxon>Sphagnales</taxon>
        <taxon>Sphagnaceae</taxon>
        <taxon>Sphagnum</taxon>
    </lineage>
</organism>
<evidence type="ECO:0000313" key="4">
    <source>
        <dbReference type="Proteomes" id="UP001497512"/>
    </source>
</evidence>
<name>A0ABP0UBM7_9BRYO</name>
<evidence type="ECO:0000256" key="2">
    <source>
        <dbReference type="SAM" id="MobiDB-lite"/>
    </source>
</evidence>
<evidence type="ECO:0000313" key="3">
    <source>
        <dbReference type="EMBL" id="CAK9217257.1"/>
    </source>
</evidence>
<gene>
    <name evidence="3" type="ORF">CSSPTR1EN2_LOCUS13880</name>
</gene>
<dbReference type="Proteomes" id="UP001497512">
    <property type="component" value="Chromosome 2"/>
</dbReference>
<reference evidence="3" key="1">
    <citation type="submission" date="2024-02" db="EMBL/GenBank/DDBJ databases">
        <authorList>
            <consortium name="ELIXIR-Norway"/>
            <consortium name="Elixir Norway"/>
        </authorList>
    </citation>
    <scope>NUCLEOTIDE SEQUENCE</scope>
</reference>
<dbReference type="EMBL" id="OZ019894">
    <property type="protein sequence ID" value="CAK9217257.1"/>
    <property type="molecule type" value="Genomic_DNA"/>
</dbReference>
<feature type="region of interest" description="Disordered" evidence="2">
    <location>
        <begin position="1"/>
        <end position="32"/>
    </location>
</feature>
<dbReference type="Gene3D" id="3.30.559.10">
    <property type="entry name" value="Chloramphenicol acetyltransferase-like domain"/>
    <property type="match status" value="2"/>
</dbReference>
<comment type="similarity">
    <text evidence="1">Belongs to the plant acyltransferase family.</text>
</comment>
<dbReference type="InterPro" id="IPR023213">
    <property type="entry name" value="CAT-like_dom_sf"/>
</dbReference>
<protein>
    <submittedName>
        <fullName evidence="3">Uncharacterized protein</fullName>
    </submittedName>
</protein>
<dbReference type="PANTHER" id="PTHR31642">
    <property type="entry name" value="TRICHOTHECENE 3-O-ACETYLTRANSFERASE"/>
    <property type="match status" value="1"/>
</dbReference>
<dbReference type="Pfam" id="PF02458">
    <property type="entry name" value="Transferase"/>
    <property type="match status" value="1"/>
</dbReference>